<evidence type="ECO:0000313" key="3">
    <source>
        <dbReference type="Proteomes" id="UP000269793"/>
    </source>
</evidence>
<accession>A0A3G2SA47</accession>
<keyword evidence="3" id="KW-1185">Reference proteome</keyword>
<sequence>MLDNEVTVIFKFSTTALYAQIVPTEVSVRELKAHLLHVLASTKQPEDQVLHRPFEEATPDDVELYHKKDDTYTLFASASTATHRASDGTPLCSSCQLEDNTVLYVGFRAPNQDTPGEPVVREPSLDDIAEEEDVEAP</sequence>
<feature type="region of interest" description="Disordered" evidence="1">
    <location>
        <begin position="108"/>
        <end position="137"/>
    </location>
</feature>
<proteinExistence type="predicted"/>
<name>A0A3G2SA47_MALR7</name>
<reference evidence="2 3" key="1">
    <citation type="submission" date="2018-10" db="EMBL/GenBank/DDBJ databases">
        <title>Complete genome sequence of Malassezia restricta CBS 7877.</title>
        <authorList>
            <person name="Morand S.C."/>
            <person name="Bertignac M."/>
            <person name="Iltis A."/>
            <person name="Kolder I."/>
            <person name="Pirovano W."/>
            <person name="Jourdain R."/>
            <person name="Clavaud C."/>
        </authorList>
    </citation>
    <scope>NUCLEOTIDE SEQUENCE [LARGE SCALE GENOMIC DNA]</scope>
    <source>
        <strain evidence="2 3">CBS 7877</strain>
    </source>
</reference>
<gene>
    <name evidence="2" type="ORF">DNF11_3780</name>
</gene>
<dbReference type="OrthoDB" id="3351674at2759"/>
<evidence type="ECO:0000256" key="1">
    <source>
        <dbReference type="SAM" id="MobiDB-lite"/>
    </source>
</evidence>
<dbReference type="Proteomes" id="UP000269793">
    <property type="component" value="Chromosome VIII"/>
</dbReference>
<evidence type="ECO:0000313" key="2">
    <source>
        <dbReference type="EMBL" id="AYO44730.1"/>
    </source>
</evidence>
<dbReference type="VEuPathDB" id="FungiDB:DNF11_3780"/>
<dbReference type="AlphaFoldDB" id="A0A3G2SA47"/>
<protein>
    <submittedName>
        <fullName evidence="2">Uncharacterized protein</fullName>
    </submittedName>
</protein>
<organism evidence="2 3">
    <name type="scientific">Malassezia restricta (strain ATCC 96810 / NBRC 103918 / CBS 7877)</name>
    <name type="common">Seborrheic dermatitis infection agent</name>
    <dbReference type="NCBI Taxonomy" id="425264"/>
    <lineage>
        <taxon>Eukaryota</taxon>
        <taxon>Fungi</taxon>
        <taxon>Dikarya</taxon>
        <taxon>Basidiomycota</taxon>
        <taxon>Ustilaginomycotina</taxon>
        <taxon>Malasseziomycetes</taxon>
        <taxon>Malasseziales</taxon>
        <taxon>Malasseziaceae</taxon>
        <taxon>Malassezia</taxon>
    </lineage>
</organism>
<feature type="compositionally biased region" description="Acidic residues" evidence="1">
    <location>
        <begin position="125"/>
        <end position="137"/>
    </location>
</feature>
<dbReference type="EMBL" id="CP033155">
    <property type="protein sequence ID" value="AYO44730.1"/>
    <property type="molecule type" value="Genomic_DNA"/>
</dbReference>